<protein>
    <submittedName>
        <fullName evidence="1">Uncharacterized protein</fullName>
    </submittedName>
</protein>
<dbReference type="Proteomes" id="UP000034275">
    <property type="component" value="Unassembled WGS sequence"/>
</dbReference>
<accession>A0A0G0WY87</accession>
<evidence type="ECO:0000313" key="2">
    <source>
        <dbReference type="Proteomes" id="UP000034275"/>
    </source>
</evidence>
<dbReference type="AlphaFoldDB" id="A0A0G0WY87"/>
<sequence length="55" mass="6165">SVFFGLESYRSFFNAFAEDVGILVQLDKVNTPVPIILIELIPHFLEVSPILVAFV</sequence>
<organism evidence="1 2">
    <name type="scientific">Candidatus Woesebacteria bacterium GW2011_GWD1_41_12</name>
    <dbReference type="NCBI Taxonomy" id="1618593"/>
    <lineage>
        <taxon>Bacteria</taxon>
        <taxon>Candidatus Woeseibacteriota</taxon>
    </lineage>
</organism>
<name>A0A0G0WY87_9BACT</name>
<proteinExistence type="predicted"/>
<feature type="non-terminal residue" evidence="1">
    <location>
        <position position="1"/>
    </location>
</feature>
<comment type="caution">
    <text evidence="1">The sequence shown here is derived from an EMBL/GenBank/DDBJ whole genome shotgun (WGS) entry which is preliminary data.</text>
</comment>
<dbReference type="EMBL" id="LCAL01000038">
    <property type="protein sequence ID" value="KKR89395.1"/>
    <property type="molecule type" value="Genomic_DNA"/>
</dbReference>
<reference evidence="1 2" key="1">
    <citation type="journal article" date="2015" name="Nature">
        <title>rRNA introns, odd ribosomes, and small enigmatic genomes across a large radiation of phyla.</title>
        <authorList>
            <person name="Brown C.T."/>
            <person name="Hug L.A."/>
            <person name="Thomas B.C."/>
            <person name="Sharon I."/>
            <person name="Castelle C.J."/>
            <person name="Singh A."/>
            <person name="Wilkins M.J."/>
            <person name="Williams K.H."/>
            <person name="Banfield J.F."/>
        </authorList>
    </citation>
    <scope>NUCLEOTIDE SEQUENCE [LARGE SCALE GENOMIC DNA]</scope>
</reference>
<evidence type="ECO:0000313" key="1">
    <source>
        <dbReference type="EMBL" id="KKR89395.1"/>
    </source>
</evidence>
<gene>
    <name evidence="1" type="ORF">UU39_C0038G0001</name>
</gene>